<evidence type="ECO:0000259" key="7">
    <source>
        <dbReference type="Pfam" id="PF17827"/>
    </source>
</evidence>
<keyword evidence="3 5" id="KW-0949">S-adenosyl-L-methionine</keyword>
<evidence type="ECO:0000256" key="5">
    <source>
        <dbReference type="HAMAP-Rule" id="MF_02126"/>
    </source>
</evidence>
<evidence type="ECO:0000256" key="4">
    <source>
        <dbReference type="ARBA" id="ARBA00048391"/>
    </source>
</evidence>
<keyword evidence="1 5" id="KW-0489">Methyltransferase</keyword>
<comment type="caution">
    <text evidence="5">Lacks conserved residue(s) required for the propagation of feature annotation.</text>
</comment>
<dbReference type="PROSITE" id="PS00092">
    <property type="entry name" value="N6_MTASE"/>
    <property type="match status" value="1"/>
</dbReference>
<evidence type="ECO:0000256" key="2">
    <source>
        <dbReference type="ARBA" id="ARBA00022679"/>
    </source>
</evidence>
<dbReference type="GO" id="GO:0102559">
    <property type="term" value="F:peptide chain release factor N(5)-glutamine methyltransferase activity"/>
    <property type="evidence" value="ECO:0007669"/>
    <property type="project" value="UniProtKB-EC"/>
</dbReference>
<dbReference type="RefSeq" id="WP_073021308.1">
    <property type="nucleotide sequence ID" value="NZ_FQWF01000012.1"/>
</dbReference>
<dbReference type="InterPro" id="IPR004556">
    <property type="entry name" value="HemK-like"/>
</dbReference>
<dbReference type="InterPro" id="IPR007848">
    <property type="entry name" value="Small_mtfrase_dom"/>
</dbReference>
<dbReference type="GO" id="GO:0003676">
    <property type="term" value="F:nucleic acid binding"/>
    <property type="evidence" value="ECO:0007669"/>
    <property type="project" value="InterPro"/>
</dbReference>
<comment type="similarity">
    <text evidence="5">Belongs to the protein N5-glutamine methyltransferase family. PrmC subfamily.</text>
</comment>
<dbReference type="PANTHER" id="PTHR18895">
    <property type="entry name" value="HEMK METHYLTRANSFERASE"/>
    <property type="match status" value="1"/>
</dbReference>
<dbReference type="Gene3D" id="3.40.50.150">
    <property type="entry name" value="Vaccinia Virus protein VP39"/>
    <property type="match status" value="1"/>
</dbReference>
<keyword evidence="2 5" id="KW-0808">Transferase</keyword>
<dbReference type="Pfam" id="PF17827">
    <property type="entry name" value="PrmC_N"/>
    <property type="match status" value="1"/>
</dbReference>
<dbReference type="CDD" id="cd02440">
    <property type="entry name" value="AdoMet_MTases"/>
    <property type="match status" value="1"/>
</dbReference>
<dbReference type="NCBIfam" id="TIGR03534">
    <property type="entry name" value="RF_mod_PrmC"/>
    <property type="match status" value="1"/>
</dbReference>
<dbReference type="EC" id="2.1.1.297" evidence="5"/>
<feature type="binding site" evidence="5">
    <location>
        <position position="190"/>
    </location>
    <ligand>
        <name>S-adenosyl-L-methionine</name>
        <dbReference type="ChEBI" id="CHEBI:59789"/>
    </ligand>
</feature>
<proteinExistence type="inferred from homology"/>
<evidence type="ECO:0000259" key="6">
    <source>
        <dbReference type="Pfam" id="PF05175"/>
    </source>
</evidence>
<feature type="domain" description="Methyltransferase small" evidence="6">
    <location>
        <begin position="116"/>
        <end position="207"/>
    </location>
</feature>
<keyword evidence="9" id="KW-1185">Reference proteome</keyword>
<dbReference type="STRING" id="229205.SAMN05444372_112150"/>
<dbReference type="HAMAP" id="MF_02126">
    <property type="entry name" value="RF_methyltr_PrmC"/>
    <property type="match status" value="1"/>
</dbReference>
<dbReference type="PANTHER" id="PTHR18895:SF74">
    <property type="entry name" value="MTRF1L RELEASE FACTOR GLUTAMINE METHYLTRANSFERASE"/>
    <property type="match status" value="1"/>
</dbReference>
<sequence length="284" mass="32707">MKIKEFRTQFIQELIAIFGEDEAESFFYLILEEKQQLKRIDLALQPDLTFSEEEILMWNSILEQLKLEIPVQYLLGKTSFFGLDFEVNPSVLIPRPETEELVDWIIKNSKSQVESAKIKILDIGTGSGCIAISLAKNIKNAQVFAIDISDKALATAQKNAEINNVEVNFLNQNILETTDLNQKFDIIVSNPPYVRNLEKQEIKKNVLNNEPHLALFVEDNDALIFYKKIATLAQKNLTQNGELFFEINQYLGQEMIELLGKMNFKNIELRKDIYGNDRMIRGIK</sequence>
<organism evidence="8 9">
    <name type="scientific">Flavobacterium micromati</name>
    <dbReference type="NCBI Taxonomy" id="229205"/>
    <lineage>
        <taxon>Bacteria</taxon>
        <taxon>Pseudomonadati</taxon>
        <taxon>Bacteroidota</taxon>
        <taxon>Flavobacteriia</taxon>
        <taxon>Flavobacteriales</taxon>
        <taxon>Flavobacteriaceae</taxon>
        <taxon>Flavobacterium</taxon>
    </lineage>
</organism>
<feature type="domain" description="Release factor glutamine methyltransferase N-terminal" evidence="7">
    <location>
        <begin position="20"/>
        <end position="76"/>
    </location>
</feature>
<dbReference type="OrthoDB" id="9800643at2"/>
<dbReference type="InterPro" id="IPR019874">
    <property type="entry name" value="RF_methyltr_PrmC"/>
</dbReference>
<dbReference type="InterPro" id="IPR040758">
    <property type="entry name" value="PrmC_N"/>
</dbReference>
<feature type="binding site" evidence="5">
    <location>
        <position position="147"/>
    </location>
    <ligand>
        <name>S-adenosyl-L-methionine</name>
        <dbReference type="ChEBI" id="CHEBI:59789"/>
    </ligand>
</feature>
<dbReference type="EMBL" id="FQWF01000012">
    <property type="protein sequence ID" value="SHG99407.1"/>
    <property type="molecule type" value="Genomic_DNA"/>
</dbReference>
<gene>
    <name evidence="5" type="primary">prmC</name>
    <name evidence="8" type="ORF">SAMN05444372_112150</name>
</gene>
<evidence type="ECO:0000313" key="8">
    <source>
        <dbReference type="EMBL" id="SHG99407.1"/>
    </source>
</evidence>
<dbReference type="NCBIfam" id="TIGR00536">
    <property type="entry name" value="hemK_fam"/>
    <property type="match status" value="1"/>
</dbReference>
<dbReference type="SUPFAM" id="SSF53335">
    <property type="entry name" value="S-adenosyl-L-methionine-dependent methyltransferases"/>
    <property type="match status" value="1"/>
</dbReference>
<reference evidence="9" key="1">
    <citation type="submission" date="2016-11" db="EMBL/GenBank/DDBJ databases">
        <authorList>
            <person name="Varghese N."/>
            <person name="Submissions S."/>
        </authorList>
    </citation>
    <scope>NUCLEOTIDE SEQUENCE [LARGE SCALE GENOMIC DNA]</scope>
    <source>
        <strain evidence="9">DSM 17659</strain>
    </source>
</reference>
<evidence type="ECO:0000256" key="3">
    <source>
        <dbReference type="ARBA" id="ARBA00022691"/>
    </source>
</evidence>
<dbReference type="AlphaFoldDB" id="A0A1M5PCF9"/>
<dbReference type="InterPro" id="IPR002052">
    <property type="entry name" value="DNA_methylase_N6_adenine_CS"/>
</dbReference>
<dbReference type="InterPro" id="IPR050320">
    <property type="entry name" value="N5-glutamine_MTase"/>
</dbReference>
<accession>A0A1M5PCF9</accession>
<name>A0A1M5PCF9_9FLAO</name>
<evidence type="ECO:0000256" key="1">
    <source>
        <dbReference type="ARBA" id="ARBA00022603"/>
    </source>
</evidence>
<protein>
    <recommendedName>
        <fullName evidence="5">Release factor glutamine methyltransferase</fullName>
        <shortName evidence="5">RF MTase</shortName>
        <ecNumber evidence="5">2.1.1.297</ecNumber>
    </recommendedName>
    <alternativeName>
        <fullName evidence="5">N5-glutamine methyltransferase PrmC</fullName>
    </alternativeName>
    <alternativeName>
        <fullName evidence="5">Protein-(glutamine-N5) MTase PrmC</fullName>
    </alternativeName>
    <alternativeName>
        <fullName evidence="5">Protein-glutamine N-methyltransferase PrmC</fullName>
    </alternativeName>
</protein>
<feature type="binding site" evidence="5">
    <location>
        <begin position="190"/>
        <end position="193"/>
    </location>
    <ligand>
        <name>substrate</name>
    </ligand>
</feature>
<comment type="function">
    <text evidence="5">Methylates the class 1 translation termination release factors RF1/PrfA and RF2/PrfB on the glutamine residue of the universally conserved GGQ motif.</text>
</comment>
<dbReference type="Gene3D" id="1.10.8.10">
    <property type="entry name" value="DNA helicase RuvA subunit, C-terminal domain"/>
    <property type="match status" value="1"/>
</dbReference>
<dbReference type="GO" id="GO:0032259">
    <property type="term" value="P:methylation"/>
    <property type="evidence" value="ECO:0007669"/>
    <property type="project" value="UniProtKB-KW"/>
</dbReference>
<dbReference type="Proteomes" id="UP000184020">
    <property type="component" value="Unassembled WGS sequence"/>
</dbReference>
<feature type="binding site" evidence="5">
    <location>
        <begin position="124"/>
        <end position="128"/>
    </location>
    <ligand>
        <name>S-adenosyl-L-methionine</name>
        <dbReference type="ChEBI" id="CHEBI:59789"/>
    </ligand>
</feature>
<dbReference type="Pfam" id="PF05175">
    <property type="entry name" value="MTS"/>
    <property type="match status" value="1"/>
</dbReference>
<evidence type="ECO:0000313" key="9">
    <source>
        <dbReference type="Proteomes" id="UP000184020"/>
    </source>
</evidence>
<comment type="catalytic activity">
    <reaction evidence="4 5">
        <text>L-glutaminyl-[peptide chain release factor] + S-adenosyl-L-methionine = N(5)-methyl-L-glutaminyl-[peptide chain release factor] + S-adenosyl-L-homocysteine + H(+)</text>
        <dbReference type="Rhea" id="RHEA:42896"/>
        <dbReference type="Rhea" id="RHEA-COMP:10271"/>
        <dbReference type="Rhea" id="RHEA-COMP:10272"/>
        <dbReference type="ChEBI" id="CHEBI:15378"/>
        <dbReference type="ChEBI" id="CHEBI:30011"/>
        <dbReference type="ChEBI" id="CHEBI:57856"/>
        <dbReference type="ChEBI" id="CHEBI:59789"/>
        <dbReference type="ChEBI" id="CHEBI:61891"/>
        <dbReference type="EC" id="2.1.1.297"/>
    </reaction>
</comment>
<dbReference type="InterPro" id="IPR029063">
    <property type="entry name" value="SAM-dependent_MTases_sf"/>
</dbReference>